<feature type="domain" description="FtsK" evidence="9">
    <location>
        <begin position="276"/>
        <end position="492"/>
    </location>
</feature>
<dbReference type="Gene3D" id="3.40.50.300">
    <property type="entry name" value="P-loop containing nucleotide triphosphate hydrolases"/>
    <property type="match status" value="1"/>
</dbReference>
<evidence type="ECO:0000313" key="10">
    <source>
        <dbReference type="EMBL" id="AWU92857.1"/>
    </source>
</evidence>
<dbReference type="Gene3D" id="3.30.980.40">
    <property type="match status" value="1"/>
</dbReference>
<feature type="binding site" evidence="7">
    <location>
        <begin position="293"/>
        <end position="300"/>
    </location>
    <ligand>
        <name>ATP</name>
        <dbReference type="ChEBI" id="CHEBI:30616"/>
    </ligand>
</feature>
<dbReference type="Proteomes" id="UP000249605">
    <property type="component" value="Chromosome"/>
</dbReference>
<comment type="subunit">
    <text evidence="6">Homohexamer. Forms a ring that surrounds DNA.</text>
</comment>
<dbReference type="SUPFAM" id="SSF46785">
    <property type="entry name" value="Winged helix' DNA-binding domain"/>
    <property type="match status" value="1"/>
</dbReference>
<dbReference type="SUPFAM" id="SSF52540">
    <property type="entry name" value="P-loop containing nucleoside triphosphate hydrolases"/>
    <property type="match status" value="1"/>
</dbReference>
<dbReference type="EMBL" id="CP029829">
    <property type="protein sequence ID" value="AWU92857.1"/>
    <property type="molecule type" value="Genomic_DNA"/>
</dbReference>
<evidence type="ECO:0000256" key="5">
    <source>
        <dbReference type="ARBA" id="ARBA00024784"/>
    </source>
</evidence>
<dbReference type="InterPro" id="IPR002543">
    <property type="entry name" value="FtsK_dom"/>
</dbReference>
<dbReference type="Pfam" id="PF01580">
    <property type="entry name" value="FtsK_SpoIIIE"/>
    <property type="match status" value="1"/>
</dbReference>
<evidence type="ECO:0000256" key="7">
    <source>
        <dbReference type="PROSITE-ProRule" id="PRU00289"/>
    </source>
</evidence>
<comment type="function">
    <text evidence="5">Essential cell division protein that coordinates cell division and chromosome segregation. The N-terminus is involved in assembly of the cell-division machinery. The C-terminus functions as a DNA motor that moves dsDNA in an ATP-dependent manner towards the dif recombination site, which is located within the replication terminus region. Translocation stops specifically at Xer-dif sites, where FtsK interacts with the Xer recombinase, allowing activation of chromosome unlinking by recombination. FtsK orienting polar sequences (KOPS) guide the direction of DNA translocation. FtsK can remove proteins from DNA as it translocates, but translocation stops specifically at XerCD-dif site, thereby preventing removal of XerC and XerD from dif.</text>
</comment>
<dbReference type="Pfam" id="PF17854">
    <property type="entry name" value="FtsK_alpha"/>
    <property type="match status" value="1"/>
</dbReference>
<protein>
    <submittedName>
        <fullName evidence="10">DNA translocase FtsK</fullName>
    </submittedName>
</protein>
<dbReference type="PANTHER" id="PTHR22683:SF41">
    <property type="entry name" value="DNA TRANSLOCASE FTSK"/>
    <property type="match status" value="1"/>
</dbReference>
<evidence type="ECO:0000256" key="8">
    <source>
        <dbReference type="SAM" id="MobiDB-lite"/>
    </source>
</evidence>
<dbReference type="InterPro" id="IPR027417">
    <property type="entry name" value="P-loop_NTPase"/>
</dbReference>
<keyword evidence="4" id="KW-0238">DNA-binding</keyword>
<evidence type="ECO:0000256" key="6">
    <source>
        <dbReference type="ARBA" id="ARBA00025923"/>
    </source>
</evidence>
<dbReference type="Pfam" id="PF09397">
    <property type="entry name" value="FtsK_gamma"/>
    <property type="match status" value="1"/>
</dbReference>
<dbReference type="AlphaFoldDB" id="A0A2U9S160"/>
<sequence>MTPRMPHLAAPPTQAGVVTADEFNLWCALNGRPFNLVPNPRPDGRVMWDVEVLPGTPRAGTVYSTNLSDEALAVVAGFAFLSGVEWAYEAREPAEAEVPAAPPCEAAPAPEAASPCAPAQAASPAAPAAPAEPVDYPAVYSLPAVSLLQNPPPRPVQQHDESVLARNARMLETVLKNFRVRGEIMDVRPGPVVTLYEFEPAPGTKSATVINLTDDIARSMSVVTARIAIVPGRSVIGVELPNPVREMVYLRESFDHDAFRNTTAQLAIALGKDISGEPVVADLARMPHLLVAGTTGSGKSVAINTMILSLLYRLPPERCRFIMVDPKMLELSVYDGIPHLLTPVVTDPKKAVVALRWAVREMESRYEAMSKLGVRNIEGYNARMAEMIAAGEKMPRRGAAPGEPENVFDLTPSEPTPLPYIVVIVDEMADLMLVAGKEIEAAIQRLAQMARAAGIHLIMATQRPSVDVITGTIKANFPTRISFQVTSKIDSRTILGEAGAEQLLGQGDMLYMQGGGRITRVHGPFVSDSEVEEIVQYVKAQGAPNYVTAITEEEEEAAAVEDEEGGSAAAGDDLYMQAVNLVVREGKVSVSFIQRQLQIGYNRAARLVERMETERVVGPANHQGKREVLLSHAGLSAKRAGV</sequence>
<evidence type="ECO:0000256" key="4">
    <source>
        <dbReference type="ARBA" id="ARBA00023125"/>
    </source>
</evidence>
<dbReference type="GO" id="GO:0005524">
    <property type="term" value="F:ATP binding"/>
    <property type="evidence" value="ECO:0007669"/>
    <property type="project" value="UniProtKB-UniRule"/>
</dbReference>
<dbReference type="InterPro" id="IPR036388">
    <property type="entry name" value="WH-like_DNA-bd_sf"/>
</dbReference>
<feature type="region of interest" description="Disordered" evidence="8">
    <location>
        <begin position="99"/>
        <end position="123"/>
    </location>
</feature>
<keyword evidence="2 7" id="KW-0547">Nucleotide-binding</keyword>
<evidence type="ECO:0000313" key="11">
    <source>
        <dbReference type="Proteomes" id="UP000249605"/>
    </source>
</evidence>
<dbReference type="SMART" id="SM00843">
    <property type="entry name" value="Ftsk_gamma"/>
    <property type="match status" value="1"/>
</dbReference>
<dbReference type="Gene3D" id="1.10.10.10">
    <property type="entry name" value="Winged helix-like DNA-binding domain superfamily/Winged helix DNA-binding domain"/>
    <property type="match status" value="1"/>
</dbReference>
<dbReference type="InterPro" id="IPR050206">
    <property type="entry name" value="FtsK/SpoIIIE/SftA"/>
</dbReference>
<proteinExistence type="inferred from homology"/>
<accession>A0A2U9S160</accession>
<dbReference type="KEGG" id="azm:DM194_00375"/>
<organism evidence="10 11">
    <name type="scientific">Azospirillum ramasamyi</name>
    <dbReference type="NCBI Taxonomy" id="682998"/>
    <lineage>
        <taxon>Bacteria</taxon>
        <taxon>Pseudomonadati</taxon>
        <taxon>Pseudomonadota</taxon>
        <taxon>Alphaproteobacteria</taxon>
        <taxon>Rhodospirillales</taxon>
        <taxon>Azospirillaceae</taxon>
        <taxon>Azospirillum</taxon>
    </lineage>
</organism>
<dbReference type="CDD" id="cd01127">
    <property type="entry name" value="TrwB_TraG_TraD_VirD4"/>
    <property type="match status" value="1"/>
</dbReference>
<dbReference type="PROSITE" id="PS50901">
    <property type="entry name" value="FTSK"/>
    <property type="match status" value="1"/>
</dbReference>
<reference evidence="10 11" key="1">
    <citation type="journal article" date="2019" name="Int. J. Syst. Evol. Microbiol.">
        <title>Azospirillum ramasamyi sp. nov., a novel diazotrophic bacterium isolated from fermented bovine products.</title>
        <authorList>
            <person name="Anandham R."/>
            <person name="Heo J."/>
            <person name="Krishnamoorthy R."/>
            <person name="SenthilKumar M."/>
            <person name="Gopal N.O."/>
            <person name="Kim S.J."/>
            <person name="Kwon S.W."/>
        </authorList>
    </citation>
    <scope>NUCLEOTIDE SEQUENCE [LARGE SCALE GENOMIC DNA]</scope>
    <source>
        <strain evidence="10 11">M2T2B2</strain>
    </source>
</reference>
<dbReference type="InterPro" id="IPR036390">
    <property type="entry name" value="WH_DNA-bd_sf"/>
</dbReference>
<dbReference type="InterPro" id="IPR003593">
    <property type="entry name" value="AAA+_ATPase"/>
</dbReference>
<dbReference type="SMART" id="SM00382">
    <property type="entry name" value="AAA"/>
    <property type="match status" value="1"/>
</dbReference>
<dbReference type="InterPro" id="IPR018541">
    <property type="entry name" value="Ftsk_gamma"/>
</dbReference>
<gene>
    <name evidence="10" type="ORF">DM194_00375</name>
</gene>
<keyword evidence="3 7" id="KW-0067">ATP-binding</keyword>
<dbReference type="GO" id="GO:0003677">
    <property type="term" value="F:DNA binding"/>
    <property type="evidence" value="ECO:0007669"/>
    <property type="project" value="UniProtKB-KW"/>
</dbReference>
<evidence type="ECO:0000256" key="1">
    <source>
        <dbReference type="ARBA" id="ARBA00006474"/>
    </source>
</evidence>
<dbReference type="RefSeq" id="WP_111065431.1">
    <property type="nucleotide sequence ID" value="NZ_CP029829.1"/>
</dbReference>
<dbReference type="PANTHER" id="PTHR22683">
    <property type="entry name" value="SPORULATION PROTEIN RELATED"/>
    <property type="match status" value="1"/>
</dbReference>
<evidence type="ECO:0000256" key="3">
    <source>
        <dbReference type="ARBA" id="ARBA00022840"/>
    </source>
</evidence>
<dbReference type="OrthoDB" id="9807790at2"/>
<evidence type="ECO:0000259" key="9">
    <source>
        <dbReference type="PROSITE" id="PS50901"/>
    </source>
</evidence>
<name>A0A2U9S160_9PROT</name>
<comment type="similarity">
    <text evidence="1">Belongs to the FtsK/SpoIIIE/SftA family.</text>
</comment>
<evidence type="ECO:0000256" key="2">
    <source>
        <dbReference type="ARBA" id="ARBA00022741"/>
    </source>
</evidence>
<keyword evidence="11" id="KW-1185">Reference proteome</keyword>
<dbReference type="InterPro" id="IPR041027">
    <property type="entry name" value="FtsK_alpha"/>
</dbReference>